<keyword evidence="3" id="KW-0611">Plant defense</keyword>
<feature type="signal peptide" evidence="4">
    <location>
        <begin position="1"/>
        <end position="23"/>
    </location>
</feature>
<keyword evidence="8" id="KW-1185">Reference proteome</keyword>
<feature type="non-terminal residue" evidence="7">
    <location>
        <position position="1"/>
    </location>
</feature>
<proteinExistence type="predicted"/>
<feature type="domain" description="Disease resistance R13L4/SHOC-2-like LRR" evidence="6">
    <location>
        <begin position="131"/>
        <end position="435"/>
    </location>
</feature>
<dbReference type="Pfam" id="PF23598">
    <property type="entry name" value="LRR_14"/>
    <property type="match status" value="1"/>
</dbReference>
<dbReference type="InterPro" id="IPR041118">
    <property type="entry name" value="Rx_N"/>
</dbReference>
<dbReference type="InterPro" id="IPR032675">
    <property type="entry name" value="LRR_dom_sf"/>
</dbReference>
<dbReference type="PANTHER" id="PTHR47186">
    <property type="entry name" value="LEUCINE-RICH REPEAT-CONTAINING PROTEIN 57"/>
    <property type="match status" value="1"/>
</dbReference>
<dbReference type="Gene3D" id="3.80.10.10">
    <property type="entry name" value="Ribonuclease Inhibitor"/>
    <property type="match status" value="1"/>
</dbReference>
<evidence type="ECO:0000256" key="4">
    <source>
        <dbReference type="SAM" id="SignalP"/>
    </source>
</evidence>
<dbReference type="InterPro" id="IPR038005">
    <property type="entry name" value="RX-like_CC"/>
</dbReference>
<sequence length="456" mass="52101">FTTNLRKNCWFILLLLERINTMSLESSVLSLLVQKLGELLADKAKLLRGVKGQIQSMQRELTWMQSYLKDVDEGQEESNETFLTRTREIRNITFDAENVIDLFIIVEDTRRRQSLLKSNTSILSQAQNSDLRSLFVFQLESHYGSVNLACVHKNFRFLKVLDISSPSHSMSGLVLPTELGNLIHLTYLGINGLLPITLPESIANLRNLLTLDCKNCKLVIEVPNIFLQLRRLRHLLSGYMEAPIDKLKFHTLNSLQTLWGIRGGDWMLKEMSKLSPTIKRLGINDISSNEQLEAVFQCPSFKSGHLHAFGLQWRICVKLQNIELSFLCHGLRKMKLCGPIGEEEYSPPNLSLPNLEKVMFLGSMLKSNETLATLGKLPNLRYLCLDINSYMGTEWTCSVGEFSQLKHLEILGLSNLEEWTVEEGAMPRLRFLRVSHCPRLTRLPKLGNNVVVYREI</sequence>
<dbReference type="GO" id="GO:0000166">
    <property type="term" value="F:nucleotide binding"/>
    <property type="evidence" value="ECO:0007669"/>
    <property type="project" value="UniProtKB-KW"/>
</dbReference>
<comment type="caution">
    <text evidence="7">The sequence shown here is derived from an EMBL/GenBank/DDBJ whole genome shotgun (WGS) entry which is preliminary data.</text>
</comment>
<dbReference type="Gene3D" id="1.20.5.4130">
    <property type="match status" value="1"/>
</dbReference>
<dbReference type="SUPFAM" id="SSF52058">
    <property type="entry name" value="L domain-like"/>
    <property type="match status" value="1"/>
</dbReference>
<dbReference type="PANTHER" id="PTHR47186:SF3">
    <property type="entry name" value="OS09G0267800 PROTEIN"/>
    <property type="match status" value="1"/>
</dbReference>
<accession>A0AAD3XUR4</accession>
<dbReference type="Pfam" id="PF18052">
    <property type="entry name" value="Rx_N"/>
    <property type="match status" value="1"/>
</dbReference>
<evidence type="ECO:0000256" key="2">
    <source>
        <dbReference type="ARBA" id="ARBA00022741"/>
    </source>
</evidence>
<feature type="chain" id="PRO_5042157188" description="Rx N-terminal domain-containing protein" evidence="4">
    <location>
        <begin position="24"/>
        <end position="456"/>
    </location>
</feature>
<evidence type="ECO:0000259" key="6">
    <source>
        <dbReference type="Pfam" id="PF23598"/>
    </source>
</evidence>
<reference evidence="7" key="1">
    <citation type="submission" date="2023-05" db="EMBL/GenBank/DDBJ databases">
        <title>Nepenthes gracilis genome sequencing.</title>
        <authorList>
            <person name="Fukushima K."/>
        </authorList>
    </citation>
    <scope>NUCLEOTIDE SEQUENCE</scope>
    <source>
        <strain evidence="7">SING2019-196</strain>
    </source>
</reference>
<keyword evidence="1" id="KW-0677">Repeat</keyword>
<evidence type="ECO:0000313" key="8">
    <source>
        <dbReference type="Proteomes" id="UP001279734"/>
    </source>
</evidence>
<keyword evidence="2" id="KW-0547">Nucleotide-binding</keyword>
<protein>
    <recommendedName>
        <fullName evidence="9">Rx N-terminal domain-containing protein</fullName>
    </recommendedName>
</protein>
<evidence type="ECO:0000313" key="7">
    <source>
        <dbReference type="EMBL" id="GMH18297.1"/>
    </source>
</evidence>
<dbReference type="CDD" id="cd14798">
    <property type="entry name" value="RX-CC_like"/>
    <property type="match status" value="1"/>
</dbReference>
<name>A0AAD3XUR4_NEPGR</name>
<evidence type="ECO:0000259" key="5">
    <source>
        <dbReference type="Pfam" id="PF18052"/>
    </source>
</evidence>
<gene>
    <name evidence="7" type="ORF">Nepgr_020138</name>
</gene>
<evidence type="ECO:0000256" key="3">
    <source>
        <dbReference type="ARBA" id="ARBA00022821"/>
    </source>
</evidence>
<dbReference type="Proteomes" id="UP001279734">
    <property type="component" value="Unassembled WGS sequence"/>
</dbReference>
<dbReference type="InterPro" id="IPR055414">
    <property type="entry name" value="LRR_R13L4/SHOC2-like"/>
</dbReference>
<evidence type="ECO:0000256" key="1">
    <source>
        <dbReference type="ARBA" id="ARBA00022737"/>
    </source>
</evidence>
<dbReference type="GO" id="GO:0006952">
    <property type="term" value="P:defense response"/>
    <property type="evidence" value="ECO:0007669"/>
    <property type="project" value="UniProtKB-KW"/>
</dbReference>
<dbReference type="EMBL" id="BSYO01000019">
    <property type="protein sequence ID" value="GMH18297.1"/>
    <property type="molecule type" value="Genomic_DNA"/>
</dbReference>
<dbReference type="AlphaFoldDB" id="A0AAD3XUR4"/>
<keyword evidence="4" id="KW-0732">Signal</keyword>
<organism evidence="7 8">
    <name type="scientific">Nepenthes gracilis</name>
    <name type="common">Slender pitcher plant</name>
    <dbReference type="NCBI Taxonomy" id="150966"/>
    <lineage>
        <taxon>Eukaryota</taxon>
        <taxon>Viridiplantae</taxon>
        <taxon>Streptophyta</taxon>
        <taxon>Embryophyta</taxon>
        <taxon>Tracheophyta</taxon>
        <taxon>Spermatophyta</taxon>
        <taxon>Magnoliopsida</taxon>
        <taxon>eudicotyledons</taxon>
        <taxon>Gunneridae</taxon>
        <taxon>Pentapetalae</taxon>
        <taxon>Caryophyllales</taxon>
        <taxon>Nepenthaceae</taxon>
        <taxon>Nepenthes</taxon>
    </lineage>
</organism>
<evidence type="ECO:0008006" key="9">
    <source>
        <dbReference type="Google" id="ProtNLM"/>
    </source>
</evidence>
<feature type="domain" description="Disease resistance N-terminal" evidence="5">
    <location>
        <begin position="28"/>
        <end position="113"/>
    </location>
</feature>